<protein>
    <submittedName>
        <fullName evidence="4">Protein serine/threonine phosphatase 2C</fullName>
    </submittedName>
</protein>
<accession>A0A317T108</accession>
<dbReference type="InterPro" id="IPR015655">
    <property type="entry name" value="PP2C"/>
</dbReference>
<feature type="domain" description="PPM-type phosphatase" evidence="3">
    <location>
        <begin position="1"/>
        <end position="145"/>
    </location>
</feature>
<dbReference type="SUPFAM" id="SSF81606">
    <property type="entry name" value="PP2C-like"/>
    <property type="match status" value="1"/>
</dbReference>
<organism evidence="4 5">
    <name type="scientific">Tuber magnatum</name>
    <name type="common">white Piedmont truffle</name>
    <dbReference type="NCBI Taxonomy" id="42249"/>
    <lineage>
        <taxon>Eukaryota</taxon>
        <taxon>Fungi</taxon>
        <taxon>Dikarya</taxon>
        <taxon>Ascomycota</taxon>
        <taxon>Pezizomycotina</taxon>
        <taxon>Pezizomycetes</taxon>
        <taxon>Pezizales</taxon>
        <taxon>Tuberaceae</taxon>
        <taxon>Tuber</taxon>
    </lineage>
</organism>
<keyword evidence="5" id="KW-1185">Reference proteome</keyword>
<name>A0A317T108_9PEZI</name>
<dbReference type="Proteomes" id="UP000246991">
    <property type="component" value="Unassembled WGS sequence"/>
</dbReference>
<evidence type="ECO:0000313" key="5">
    <source>
        <dbReference type="Proteomes" id="UP000246991"/>
    </source>
</evidence>
<evidence type="ECO:0000256" key="1">
    <source>
        <dbReference type="ARBA" id="ARBA00006702"/>
    </source>
</evidence>
<dbReference type="CDD" id="cd00143">
    <property type="entry name" value="PP2Cc"/>
    <property type="match status" value="1"/>
</dbReference>
<comment type="similarity">
    <text evidence="1">Belongs to the PP2C family.</text>
</comment>
<feature type="compositionally biased region" description="Pro residues" evidence="2">
    <location>
        <begin position="136"/>
        <end position="145"/>
    </location>
</feature>
<gene>
    <name evidence="4" type="ORF">C7212DRAFT_341712</name>
</gene>
<feature type="region of interest" description="Disordered" evidence="2">
    <location>
        <begin position="121"/>
        <end position="145"/>
    </location>
</feature>
<dbReference type="PANTHER" id="PTHR13832">
    <property type="entry name" value="PROTEIN PHOSPHATASE 2C"/>
    <property type="match status" value="1"/>
</dbReference>
<dbReference type="EMBL" id="PYWC01000008">
    <property type="protein sequence ID" value="PWW79427.1"/>
    <property type="molecule type" value="Genomic_DNA"/>
</dbReference>
<evidence type="ECO:0000313" key="4">
    <source>
        <dbReference type="EMBL" id="PWW79427.1"/>
    </source>
</evidence>
<dbReference type="SMART" id="SM00332">
    <property type="entry name" value="PP2Cc"/>
    <property type="match status" value="1"/>
</dbReference>
<dbReference type="Pfam" id="PF00481">
    <property type="entry name" value="PP2C"/>
    <property type="match status" value="1"/>
</dbReference>
<reference evidence="4 5" key="1">
    <citation type="submission" date="2018-03" db="EMBL/GenBank/DDBJ databases">
        <title>Genomes of Pezizomycetes fungi and the evolution of truffles.</title>
        <authorList>
            <person name="Murat C."/>
            <person name="Payen T."/>
            <person name="Noel B."/>
            <person name="Kuo A."/>
            <person name="Martin F.M."/>
        </authorList>
    </citation>
    <scope>NUCLEOTIDE SEQUENCE [LARGE SCALE GENOMIC DNA]</scope>
    <source>
        <strain evidence="4">091103-1</strain>
    </source>
</reference>
<dbReference type="PROSITE" id="PS51746">
    <property type="entry name" value="PPM_2"/>
    <property type="match status" value="1"/>
</dbReference>
<evidence type="ECO:0000256" key="2">
    <source>
        <dbReference type="SAM" id="MobiDB-lite"/>
    </source>
</evidence>
<dbReference type="STRING" id="42249.A0A317T108"/>
<dbReference type="PANTHER" id="PTHR13832:SF837">
    <property type="entry name" value="PROTEIN PHOSPHATASE 2C-LIKE DOMAIN-CONTAINING PROTEIN 1"/>
    <property type="match status" value="1"/>
</dbReference>
<dbReference type="Gene3D" id="3.60.40.10">
    <property type="entry name" value="PPM-type phosphatase domain"/>
    <property type="match status" value="1"/>
</dbReference>
<dbReference type="GO" id="GO:0004722">
    <property type="term" value="F:protein serine/threonine phosphatase activity"/>
    <property type="evidence" value="ECO:0007669"/>
    <property type="project" value="InterPro"/>
</dbReference>
<proteinExistence type="inferred from homology"/>
<dbReference type="InterPro" id="IPR036457">
    <property type="entry name" value="PPM-type-like_dom_sf"/>
</dbReference>
<comment type="caution">
    <text evidence="4">The sequence shown here is derived from an EMBL/GenBank/DDBJ whole genome shotgun (WGS) entry which is preliminary data.</text>
</comment>
<sequence length="145" mass="15586">MGRVNASGKALRLSYDHKGSDENEGKRVANAGGLILNNRVNGVLAVTRALGDSYMKELVTGHPYTTETVLQPEADEFIILACDGLWDVCSDQEAVDLVRQVQDPQEASKMLVDYALDPTGKFNGIKGNDSSEPKEGAPPPLAQKS</sequence>
<dbReference type="InterPro" id="IPR001932">
    <property type="entry name" value="PPM-type_phosphatase-like_dom"/>
</dbReference>
<dbReference type="AlphaFoldDB" id="A0A317T108"/>
<evidence type="ECO:0000259" key="3">
    <source>
        <dbReference type="PROSITE" id="PS51746"/>
    </source>
</evidence>
<dbReference type="OrthoDB" id="10264738at2759"/>